<dbReference type="AlphaFoldDB" id="A0A916SS81"/>
<dbReference type="RefSeq" id="WP_188656640.1">
    <property type="nucleotide sequence ID" value="NZ_BMIH01000001.1"/>
</dbReference>
<keyword evidence="2" id="KW-1185">Reference proteome</keyword>
<evidence type="ECO:0008006" key="3">
    <source>
        <dbReference type="Google" id="ProtNLM"/>
    </source>
</evidence>
<protein>
    <recommendedName>
        <fullName evidence="3">Phage tail protein</fullName>
    </recommendedName>
</protein>
<reference evidence="1" key="2">
    <citation type="submission" date="2020-09" db="EMBL/GenBank/DDBJ databases">
        <authorList>
            <person name="Sun Q."/>
            <person name="Zhou Y."/>
        </authorList>
    </citation>
    <scope>NUCLEOTIDE SEQUENCE</scope>
    <source>
        <strain evidence="1">CGMCC 1.15330</strain>
    </source>
</reference>
<dbReference type="EMBL" id="BMIH01000001">
    <property type="protein sequence ID" value="GGB15131.1"/>
    <property type="molecule type" value="Genomic_DNA"/>
</dbReference>
<sequence>MSYPTEIDAAVIRIGNGANTEVFEVACGIENVTVNETAGTTDRFRRDCAKPGQLPRRGIRVNNLSWDVTGSGVANADQLTKLKAALGQHKNYEIDAIRYDGTDAGDLLGTFAGQGVMTAKNLNLQTSGDSTMEITIAGENDLVWTPAT</sequence>
<reference evidence="1" key="1">
    <citation type="journal article" date="2014" name="Int. J. Syst. Evol. Microbiol.">
        <title>Complete genome sequence of Corynebacterium casei LMG S-19264T (=DSM 44701T), isolated from a smear-ripened cheese.</title>
        <authorList>
            <consortium name="US DOE Joint Genome Institute (JGI-PGF)"/>
            <person name="Walter F."/>
            <person name="Albersmeier A."/>
            <person name="Kalinowski J."/>
            <person name="Ruckert C."/>
        </authorList>
    </citation>
    <scope>NUCLEOTIDE SEQUENCE</scope>
    <source>
        <strain evidence="1">CGMCC 1.15330</strain>
    </source>
</reference>
<gene>
    <name evidence="1" type="ORF">GCM10011380_00680</name>
</gene>
<dbReference type="Proteomes" id="UP000623067">
    <property type="component" value="Unassembled WGS sequence"/>
</dbReference>
<accession>A0A916SS81</accession>
<evidence type="ECO:0000313" key="1">
    <source>
        <dbReference type="EMBL" id="GGB15131.1"/>
    </source>
</evidence>
<name>A0A916SS81_9SPHN</name>
<comment type="caution">
    <text evidence="1">The sequence shown here is derived from an EMBL/GenBank/DDBJ whole genome shotgun (WGS) entry which is preliminary data.</text>
</comment>
<organism evidence="1 2">
    <name type="scientific">Sphingomonas metalli</name>
    <dbReference type="NCBI Taxonomy" id="1779358"/>
    <lineage>
        <taxon>Bacteria</taxon>
        <taxon>Pseudomonadati</taxon>
        <taxon>Pseudomonadota</taxon>
        <taxon>Alphaproteobacteria</taxon>
        <taxon>Sphingomonadales</taxon>
        <taxon>Sphingomonadaceae</taxon>
        <taxon>Sphingomonas</taxon>
    </lineage>
</organism>
<evidence type="ECO:0000313" key="2">
    <source>
        <dbReference type="Proteomes" id="UP000623067"/>
    </source>
</evidence>
<proteinExistence type="predicted"/>